<dbReference type="InterPro" id="IPR036179">
    <property type="entry name" value="Ig-like_dom_sf"/>
</dbReference>
<dbReference type="GO" id="GO:0150079">
    <property type="term" value="P:negative regulation of neuroinflammatory response"/>
    <property type="evidence" value="ECO:0007669"/>
    <property type="project" value="TreeGrafter"/>
</dbReference>
<dbReference type="InterPro" id="IPR013783">
    <property type="entry name" value="Ig-like_fold"/>
</dbReference>
<dbReference type="InterPro" id="IPR003599">
    <property type="entry name" value="Ig_sub"/>
</dbReference>
<dbReference type="InterPro" id="IPR007110">
    <property type="entry name" value="Ig-like_dom"/>
</dbReference>
<dbReference type="GO" id="GO:0016020">
    <property type="term" value="C:membrane"/>
    <property type="evidence" value="ECO:0007669"/>
    <property type="project" value="UniProtKB-SubCell"/>
</dbReference>
<evidence type="ECO:0000313" key="13">
    <source>
        <dbReference type="Proteomes" id="UP001221898"/>
    </source>
</evidence>
<dbReference type="GO" id="GO:0030424">
    <property type="term" value="C:axon"/>
    <property type="evidence" value="ECO:0007669"/>
    <property type="project" value="TreeGrafter"/>
</dbReference>
<evidence type="ECO:0000256" key="5">
    <source>
        <dbReference type="ARBA" id="ARBA00023136"/>
    </source>
</evidence>
<feature type="chain" id="PRO_5042137594" description="Ig-like domain-containing protein" evidence="10">
    <location>
        <begin position="22"/>
        <end position="289"/>
    </location>
</feature>
<accession>A0AAD7WGY3</accession>
<dbReference type="Proteomes" id="UP001221898">
    <property type="component" value="Unassembled WGS sequence"/>
</dbReference>
<keyword evidence="8" id="KW-0393">Immunoglobulin domain</keyword>
<dbReference type="PROSITE" id="PS50835">
    <property type="entry name" value="IG_LIKE"/>
    <property type="match status" value="1"/>
</dbReference>
<proteinExistence type="predicted"/>
<feature type="signal peptide" evidence="10">
    <location>
        <begin position="1"/>
        <end position="21"/>
    </location>
</feature>
<comment type="caution">
    <text evidence="12">The sequence shown here is derived from an EMBL/GenBank/DDBJ whole genome shotgun (WGS) entry which is preliminary data.</text>
</comment>
<evidence type="ECO:0000256" key="1">
    <source>
        <dbReference type="ARBA" id="ARBA00004167"/>
    </source>
</evidence>
<dbReference type="PANTHER" id="PTHR46841:SF7">
    <property type="entry name" value="IG-LIKE DOMAIN-CONTAINING PROTEIN"/>
    <property type="match status" value="1"/>
</dbReference>
<dbReference type="Gene3D" id="2.60.40.10">
    <property type="entry name" value="Immunoglobulins"/>
    <property type="match status" value="2"/>
</dbReference>
<evidence type="ECO:0000256" key="4">
    <source>
        <dbReference type="ARBA" id="ARBA00022989"/>
    </source>
</evidence>
<dbReference type="SMART" id="SM00409">
    <property type="entry name" value="IG"/>
    <property type="match status" value="1"/>
</dbReference>
<keyword evidence="5 9" id="KW-0472">Membrane</keyword>
<sequence length="289" mass="31616">MNIIMAVLVVVLSSTLSPVLSAKVRADGTTTADFGKEASFSCSLSESDGASQVTWQRLIKDNPVEKLATFSKRFGAKIMDPFGGRIHFTEASLNSTSIIIKNVTPSDEACYICSFSVYPSGSIWKQTCLTVQGIFEVKAWRTPSDENSPEHVVVSCSATGKPAPDITWSSTVEMNAVPEVERVSKKDGIVTVTSKLTLRLSEFSGSSVDCLLATYNITRTITLPEARTPEIEGRSHFSSTWIIIILVIILTITISVAYIVSRLKRKKGDKKAKLFQGERRPDLLLNCDV</sequence>
<dbReference type="GO" id="GO:0034113">
    <property type="term" value="P:heterotypic cell-cell adhesion"/>
    <property type="evidence" value="ECO:0007669"/>
    <property type="project" value="TreeGrafter"/>
</dbReference>
<dbReference type="EMBL" id="JAINUG010000107">
    <property type="protein sequence ID" value="KAJ8396403.1"/>
    <property type="molecule type" value="Genomic_DNA"/>
</dbReference>
<evidence type="ECO:0000256" key="2">
    <source>
        <dbReference type="ARBA" id="ARBA00022692"/>
    </source>
</evidence>
<dbReference type="SUPFAM" id="SSF48726">
    <property type="entry name" value="Immunoglobulin"/>
    <property type="match status" value="2"/>
</dbReference>
<dbReference type="InterPro" id="IPR013106">
    <property type="entry name" value="Ig_V-set"/>
</dbReference>
<evidence type="ECO:0000256" key="6">
    <source>
        <dbReference type="ARBA" id="ARBA00023157"/>
    </source>
</evidence>
<keyword evidence="6" id="KW-1015">Disulfide bond</keyword>
<keyword evidence="2 9" id="KW-0812">Transmembrane</keyword>
<comment type="subcellular location">
    <subcellularLocation>
        <location evidence="1">Membrane</location>
        <topology evidence="1">Single-pass membrane protein</topology>
    </subcellularLocation>
</comment>
<feature type="transmembrane region" description="Helical" evidence="9">
    <location>
        <begin position="241"/>
        <end position="261"/>
    </location>
</feature>
<dbReference type="SMART" id="SM00406">
    <property type="entry name" value="IGv"/>
    <property type="match status" value="1"/>
</dbReference>
<reference evidence="12" key="1">
    <citation type="journal article" date="2023" name="Science">
        <title>Genome structures resolve the early diversification of teleost fishes.</title>
        <authorList>
            <person name="Parey E."/>
            <person name="Louis A."/>
            <person name="Montfort J."/>
            <person name="Bouchez O."/>
            <person name="Roques C."/>
            <person name="Iampietro C."/>
            <person name="Lluch J."/>
            <person name="Castinel A."/>
            <person name="Donnadieu C."/>
            <person name="Desvignes T."/>
            <person name="Floi Bucao C."/>
            <person name="Jouanno E."/>
            <person name="Wen M."/>
            <person name="Mejri S."/>
            <person name="Dirks R."/>
            <person name="Jansen H."/>
            <person name="Henkel C."/>
            <person name="Chen W.J."/>
            <person name="Zahm M."/>
            <person name="Cabau C."/>
            <person name="Klopp C."/>
            <person name="Thompson A.W."/>
            <person name="Robinson-Rechavi M."/>
            <person name="Braasch I."/>
            <person name="Lecointre G."/>
            <person name="Bobe J."/>
            <person name="Postlethwait J.H."/>
            <person name="Berthelot C."/>
            <person name="Roest Crollius H."/>
            <person name="Guiguen Y."/>
        </authorList>
    </citation>
    <scope>NUCLEOTIDE SEQUENCE</scope>
    <source>
        <strain evidence="12">NC1722</strain>
    </source>
</reference>
<keyword evidence="13" id="KW-1185">Reference proteome</keyword>
<dbReference type="GO" id="GO:0098632">
    <property type="term" value="F:cell-cell adhesion mediator activity"/>
    <property type="evidence" value="ECO:0007669"/>
    <property type="project" value="InterPro"/>
</dbReference>
<evidence type="ECO:0000256" key="7">
    <source>
        <dbReference type="ARBA" id="ARBA00023180"/>
    </source>
</evidence>
<dbReference type="Pfam" id="PF08205">
    <property type="entry name" value="C2-set_2"/>
    <property type="match status" value="1"/>
</dbReference>
<dbReference type="GO" id="GO:0009986">
    <property type="term" value="C:cell surface"/>
    <property type="evidence" value="ECO:0007669"/>
    <property type="project" value="TreeGrafter"/>
</dbReference>
<dbReference type="PANTHER" id="PTHR46841">
    <property type="entry name" value="OX-2 MEMBRANE GLYCOPROTEIN"/>
    <property type="match status" value="1"/>
</dbReference>
<evidence type="ECO:0000256" key="3">
    <source>
        <dbReference type="ARBA" id="ARBA00022729"/>
    </source>
</evidence>
<keyword evidence="3 10" id="KW-0732">Signal</keyword>
<gene>
    <name evidence="12" type="ORF">AAFF_G00019800</name>
</gene>
<organism evidence="12 13">
    <name type="scientific">Aldrovandia affinis</name>
    <dbReference type="NCBI Taxonomy" id="143900"/>
    <lineage>
        <taxon>Eukaryota</taxon>
        <taxon>Metazoa</taxon>
        <taxon>Chordata</taxon>
        <taxon>Craniata</taxon>
        <taxon>Vertebrata</taxon>
        <taxon>Euteleostomi</taxon>
        <taxon>Actinopterygii</taxon>
        <taxon>Neopterygii</taxon>
        <taxon>Teleostei</taxon>
        <taxon>Notacanthiformes</taxon>
        <taxon>Halosauridae</taxon>
        <taxon>Aldrovandia</taxon>
    </lineage>
</organism>
<keyword evidence="7" id="KW-0325">Glycoprotein</keyword>
<dbReference type="InterPro" id="IPR013162">
    <property type="entry name" value="CD80_C2-set"/>
</dbReference>
<evidence type="ECO:0000256" key="8">
    <source>
        <dbReference type="ARBA" id="ARBA00023319"/>
    </source>
</evidence>
<evidence type="ECO:0000256" key="9">
    <source>
        <dbReference type="SAM" id="Phobius"/>
    </source>
</evidence>
<evidence type="ECO:0000313" key="12">
    <source>
        <dbReference type="EMBL" id="KAJ8396403.1"/>
    </source>
</evidence>
<dbReference type="Pfam" id="PF07686">
    <property type="entry name" value="V-set"/>
    <property type="match status" value="1"/>
</dbReference>
<dbReference type="InterPro" id="IPR047164">
    <property type="entry name" value="OX2G-like"/>
</dbReference>
<protein>
    <recommendedName>
        <fullName evidence="11">Ig-like domain-containing protein</fullName>
    </recommendedName>
</protein>
<keyword evidence="4 9" id="KW-1133">Transmembrane helix</keyword>
<feature type="domain" description="Ig-like" evidence="11">
    <location>
        <begin position="18"/>
        <end position="130"/>
    </location>
</feature>
<name>A0AAD7WGY3_9TELE</name>
<dbReference type="GO" id="GO:0043025">
    <property type="term" value="C:neuronal cell body"/>
    <property type="evidence" value="ECO:0007669"/>
    <property type="project" value="TreeGrafter"/>
</dbReference>
<dbReference type="AlphaFoldDB" id="A0AAD7WGY3"/>
<evidence type="ECO:0000259" key="11">
    <source>
        <dbReference type="PROSITE" id="PS50835"/>
    </source>
</evidence>
<evidence type="ECO:0000256" key="10">
    <source>
        <dbReference type="SAM" id="SignalP"/>
    </source>
</evidence>